<gene>
    <name evidence="2" type="ORF">SAMN02745671_00429</name>
</gene>
<protein>
    <recommendedName>
        <fullName evidence="4">Prevent-host-death family protein</fullName>
    </recommendedName>
</protein>
<proteinExistence type="inferred from homology"/>
<dbReference type="InterPro" id="IPR036165">
    <property type="entry name" value="YefM-like_sf"/>
</dbReference>
<sequence>MANISPVSDLRNYNTILDKVSVGSPVHLTVNGRGRYTIRDIAEDEEFEKTKAMLRLMCELNEGRCSGEEEGYISSEDVRAYFRGKRP</sequence>
<dbReference type="EMBL" id="FQYW01000004">
    <property type="protein sequence ID" value="SHI37537.1"/>
    <property type="molecule type" value="Genomic_DNA"/>
</dbReference>
<evidence type="ECO:0000313" key="2">
    <source>
        <dbReference type="EMBL" id="SHI37537.1"/>
    </source>
</evidence>
<comment type="similarity">
    <text evidence="1">Belongs to the phD/YefM antitoxin family.</text>
</comment>
<dbReference type="RefSeq" id="WP_037330050.1">
    <property type="nucleotide sequence ID" value="NZ_FQYW01000004.1"/>
</dbReference>
<reference evidence="2 3" key="1">
    <citation type="submission" date="2016-11" db="EMBL/GenBank/DDBJ databases">
        <authorList>
            <person name="Jaros S."/>
            <person name="Januszkiewicz K."/>
            <person name="Wedrychowicz H."/>
        </authorList>
    </citation>
    <scope>NUCLEOTIDE SEQUENCE [LARGE SCALE GENOMIC DNA]</scope>
    <source>
        <strain evidence="2 3">DSM 3074</strain>
    </source>
</reference>
<evidence type="ECO:0000256" key="1">
    <source>
        <dbReference type="ARBA" id="ARBA00009981"/>
    </source>
</evidence>
<evidence type="ECO:0000313" key="3">
    <source>
        <dbReference type="Proteomes" id="UP000191240"/>
    </source>
</evidence>
<name>A0A1M6AMA8_9FIRM</name>
<dbReference type="AlphaFoldDB" id="A0A1M6AMA8"/>
<organism evidence="2 3">
    <name type="scientific">Anaerovibrio lipolyticus DSM 3074</name>
    <dbReference type="NCBI Taxonomy" id="1120997"/>
    <lineage>
        <taxon>Bacteria</taxon>
        <taxon>Bacillati</taxon>
        <taxon>Bacillota</taxon>
        <taxon>Negativicutes</taxon>
        <taxon>Selenomonadales</taxon>
        <taxon>Selenomonadaceae</taxon>
        <taxon>Anaerovibrio</taxon>
    </lineage>
</organism>
<evidence type="ECO:0008006" key="4">
    <source>
        <dbReference type="Google" id="ProtNLM"/>
    </source>
</evidence>
<dbReference type="SUPFAM" id="SSF143120">
    <property type="entry name" value="YefM-like"/>
    <property type="match status" value="1"/>
</dbReference>
<dbReference type="OrthoDB" id="9795585at2"/>
<accession>A0A1M6AMA8</accession>
<dbReference type="Proteomes" id="UP000191240">
    <property type="component" value="Unassembled WGS sequence"/>
</dbReference>